<evidence type="ECO:0000313" key="2">
    <source>
        <dbReference type="EMBL" id="RVW84950.1"/>
    </source>
</evidence>
<accession>A0A438DAI9</accession>
<dbReference type="EMBL" id="QGNW01000209">
    <property type="protein sequence ID" value="RVW84950.1"/>
    <property type="molecule type" value="Genomic_DNA"/>
</dbReference>
<dbReference type="GO" id="GO:0006635">
    <property type="term" value="P:fatty acid beta-oxidation"/>
    <property type="evidence" value="ECO:0007669"/>
    <property type="project" value="InterPro"/>
</dbReference>
<name>A0A438DAI9_VITVI</name>
<dbReference type="InterPro" id="IPR009100">
    <property type="entry name" value="AcylCoA_DH/oxidase_NM_dom_sf"/>
</dbReference>
<protein>
    <submittedName>
        <fullName evidence="1">Acyl-coenzyme A oxidase 4, peroxisomal</fullName>
    </submittedName>
</protein>
<reference evidence="1 3" key="1">
    <citation type="journal article" date="2018" name="PLoS Genet.">
        <title>Population sequencing reveals clonal diversity and ancestral inbreeding in the grapevine cultivar Chardonnay.</title>
        <authorList>
            <person name="Roach M.J."/>
            <person name="Johnson D.L."/>
            <person name="Bohlmann J."/>
            <person name="van Vuuren H.J."/>
            <person name="Jones S.J."/>
            <person name="Pretorius I.S."/>
            <person name="Schmidt S.A."/>
            <person name="Borneman A.R."/>
        </authorList>
    </citation>
    <scope>NUCLEOTIDE SEQUENCE [LARGE SCALE GENOMIC DNA]</scope>
    <source>
        <strain evidence="3">cv. Chardonnay</strain>
        <strain evidence="1">I10V1</strain>
        <tissue evidence="1">Leaf</tissue>
    </source>
</reference>
<sequence>MRPKRGTIEVVNQEVSESDWVWLWFFCFRYIVKKGAPGLTATKIQNKIGLRIVQNGDIQFKKVFVPDEDRLPGVNSFQDTNKVWQHSSSLK</sequence>
<dbReference type="Gene3D" id="2.40.110.10">
    <property type="entry name" value="Butyryl-CoA Dehydrogenase, subunit A, domain 2"/>
    <property type="match status" value="1"/>
</dbReference>
<dbReference type="Proteomes" id="UP000288805">
    <property type="component" value="Unassembled WGS sequence"/>
</dbReference>
<dbReference type="InterPro" id="IPR046373">
    <property type="entry name" value="Acyl-CoA_Oxase/DH_mid-dom_sf"/>
</dbReference>
<proteinExistence type="predicted"/>
<gene>
    <name evidence="1" type="primary">ACX4_1</name>
    <name evidence="2" type="synonym">ACX4_2</name>
    <name evidence="2" type="ORF">CK203_039539</name>
    <name evidence="1" type="ORF">CK203_081277</name>
</gene>
<dbReference type="SUPFAM" id="SSF56645">
    <property type="entry name" value="Acyl-CoA dehydrogenase NM domain-like"/>
    <property type="match status" value="1"/>
</dbReference>
<comment type="caution">
    <text evidence="1">The sequence shown here is derived from an EMBL/GenBank/DDBJ whole genome shotgun (WGS) entry which is preliminary data.</text>
</comment>
<organism evidence="1 3">
    <name type="scientific">Vitis vinifera</name>
    <name type="common">Grape</name>
    <dbReference type="NCBI Taxonomy" id="29760"/>
    <lineage>
        <taxon>Eukaryota</taxon>
        <taxon>Viridiplantae</taxon>
        <taxon>Streptophyta</taxon>
        <taxon>Embryophyta</taxon>
        <taxon>Tracheophyta</taxon>
        <taxon>Spermatophyta</taxon>
        <taxon>Magnoliopsida</taxon>
        <taxon>eudicotyledons</taxon>
        <taxon>Gunneridae</taxon>
        <taxon>Pentapetalae</taxon>
        <taxon>rosids</taxon>
        <taxon>Vitales</taxon>
        <taxon>Vitaceae</taxon>
        <taxon>Viteae</taxon>
        <taxon>Vitis</taxon>
    </lineage>
</organism>
<dbReference type="PANTHER" id="PTHR43188">
    <property type="entry name" value="ACYL-COENZYME A OXIDASE"/>
    <property type="match status" value="1"/>
</dbReference>
<evidence type="ECO:0000313" key="3">
    <source>
        <dbReference type="Proteomes" id="UP000288805"/>
    </source>
</evidence>
<dbReference type="InterPro" id="IPR045008">
    <property type="entry name" value="ACX4-like"/>
</dbReference>
<dbReference type="EMBL" id="QGNW01001714">
    <property type="protein sequence ID" value="RVW32466.1"/>
    <property type="molecule type" value="Genomic_DNA"/>
</dbReference>
<dbReference type="GO" id="GO:0003995">
    <property type="term" value="F:acyl-CoA dehydrogenase activity"/>
    <property type="evidence" value="ECO:0007669"/>
    <property type="project" value="InterPro"/>
</dbReference>
<dbReference type="PANTHER" id="PTHR43188:SF1">
    <property type="entry name" value="ACYL-COA DEHYDROGENASE"/>
    <property type="match status" value="1"/>
</dbReference>
<evidence type="ECO:0000313" key="1">
    <source>
        <dbReference type="EMBL" id="RVW32466.1"/>
    </source>
</evidence>
<dbReference type="AlphaFoldDB" id="A0A438DAI9"/>